<keyword evidence="1" id="KW-0805">Transcription regulation</keyword>
<evidence type="ECO:0000313" key="5">
    <source>
        <dbReference type="EMBL" id="MCY0389035.1"/>
    </source>
</evidence>
<dbReference type="RefSeq" id="WP_267848935.1">
    <property type="nucleotide sequence ID" value="NZ_JAPMXC010000010.1"/>
</dbReference>
<proteinExistence type="predicted"/>
<keyword evidence="6" id="KW-1185">Reference proteome</keyword>
<evidence type="ECO:0000256" key="1">
    <source>
        <dbReference type="ARBA" id="ARBA00023015"/>
    </source>
</evidence>
<protein>
    <submittedName>
        <fullName evidence="5">Helix-turn-helix domain-containing protein</fullName>
    </submittedName>
</protein>
<dbReference type="PROSITE" id="PS51118">
    <property type="entry name" value="HTH_HXLR"/>
    <property type="match status" value="1"/>
</dbReference>
<dbReference type="PANTHER" id="PTHR33204">
    <property type="entry name" value="TRANSCRIPTIONAL REGULATOR, MARR FAMILY"/>
    <property type="match status" value="1"/>
</dbReference>
<keyword evidence="3" id="KW-0804">Transcription</keyword>
<dbReference type="InterPro" id="IPR036388">
    <property type="entry name" value="WH-like_DNA-bd_sf"/>
</dbReference>
<gene>
    <name evidence="5" type="ORF">OVY01_17930</name>
</gene>
<dbReference type="EMBL" id="JAPMXC010000010">
    <property type="protein sequence ID" value="MCY0389035.1"/>
    <property type="molecule type" value="Genomic_DNA"/>
</dbReference>
<reference evidence="5" key="1">
    <citation type="submission" date="2022-11" db="EMBL/GenBank/DDBJ databases">
        <title>Robbsia betulipollinis sp. nov., isolated from pollen of birch (Betula pendula).</title>
        <authorList>
            <person name="Shi H."/>
            <person name="Ambika Manirajan B."/>
            <person name="Ratering S."/>
            <person name="Geissler-Plaum R."/>
            <person name="Schnell S."/>
        </authorList>
    </citation>
    <scope>NUCLEOTIDE SEQUENCE</scope>
    <source>
        <strain evidence="5">Bb-Pol-6</strain>
    </source>
</reference>
<dbReference type="PANTHER" id="PTHR33204:SF29">
    <property type="entry name" value="TRANSCRIPTIONAL REGULATOR"/>
    <property type="match status" value="1"/>
</dbReference>
<sequence length="120" mass="13435">MDPVCGLDVALRYIGGKWKPILLFHLQGRPRRFGELKRLVGGISEKVLIQQLRDLTEDCILTRHDFKEVPPRVEYAITDFGRTLAQALRPLCDWGNANRAGVPSDVQLGQTLPNPATLDS</sequence>
<keyword evidence="2" id="KW-0238">DNA-binding</keyword>
<dbReference type="Proteomes" id="UP001082899">
    <property type="component" value="Unassembled WGS sequence"/>
</dbReference>
<evidence type="ECO:0000259" key="4">
    <source>
        <dbReference type="PROSITE" id="PS51118"/>
    </source>
</evidence>
<dbReference type="Pfam" id="PF01638">
    <property type="entry name" value="HxlR"/>
    <property type="match status" value="1"/>
</dbReference>
<dbReference type="SUPFAM" id="SSF46785">
    <property type="entry name" value="Winged helix' DNA-binding domain"/>
    <property type="match status" value="1"/>
</dbReference>
<dbReference type="InterPro" id="IPR036390">
    <property type="entry name" value="WH_DNA-bd_sf"/>
</dbReference>
<accession>A0ABT3ZR66</accession>
<comment type="caution">
    <text evidence="5">The sequence shown here is derived from an EMBL/GenBank/DDBJ whole genome shotgun (WGS) entry which is preliminary data.</text>
</comment>
<evidence type="ECO:0000313" key="6">
    <source>
        <dbReference type="Proteomes" id="UP001082899"/>
    </source>
</evidence>
<feature type="domain" description="HTH hxlR-type" evidence="4">
    <location>
        <begin position="5"/>
        <end position="103"/>
    </location>
</feature>
<evidence type="ECO:0000256" key="2">
    <source>
        <dbReference type="ARBA" id="ARBA00023125"/>
    </source>
</evidence>
<evidence type="ECO:0000256" key="3">
    <source>
        <dbReference type="ARBA" id="ARBA00023163"/>
    </source>
</evidence>
<organism evidence="5 6">
    <name type="scientific">Robbsia betulipollinis</name>
    <dbReference type="NCBI Taxonomy" id="2981849"/>
    <lineage>
        <taxon>Bacteria</taxon>
        <taxon>Pseudomonadati</taxon>
        <taxon>Pseudomonadota</taxon>
        <taxon>Betaproteobacteria</taxon>
        <taxon>Burkholderiales</taxon>
        <taxon>Burkholderiaceae</taxon>
        <taxon>Robbsia</taxon>
    </lineage>
</organism>
<name>A0ABT3ZR66_9BURK</name>
<dbReference type="Gene3D" id="1.10.10.10">
    <property type="entry name" value="Winged helix-like DNA-binding domain superfamily/Winged helix DNA-binding domain"/>
    <property type="match status" value="1"/>
</dbReference>
<dbReference type="InterPro" id="IPR002577">
    <property type="entry name" value="HTH_HxlR"/>
</dbReference>